<keyword evidence="3" id="KW-1185">Reference proteome</keyword>
<gene>
    <name evidence="2" type="ORF">ACFOSB_13845</name>
</gene>
<dbReference type="InterPro" id="IPR013762">
    <property type="entry name" value="Integrase-like_cat_sf"/>
</dbReference>
<evidence type="ECO:0000256" key="1">
    <source>
        <dbReference type="ARBA" id="ARBA00023172"/>
    </source>
</evidence>
<dbReference type="Proteomes" id="UP001595803">
    <property type="component" value="Unassembled WGS sequence"/>
</dbReference>
<dbReference type="RefSeq" id="WP_322472993.1">
    <property type="nucleotide sequence ID" value="NZ_JBHRZG010000016.1"/>
</dbReference>
<dbReference type="EMBL" id="JBHRZG010000016">
    <property type="protein sequence ID" value="MFC3833945.1"/>
    <property type="molecule type" value="Genomic_DNA"/>
</dbReference>
<reference evidence="3" key="1">
    <citation type="journal article" date="2019" name="Int. J. Syst. Evol. Microbiol.">
        <title>The Global Catalogue of Microorganisms (GCM) 10K type strain sequencing project: providing services to taxonomists for standard genome sequencing and annotation.</title>
        <authorList>
            <consortium name="The Broad Institute Genomics Platform"/>
            <consortium name="The Broad Institute Genome Sequencing Center for Infectious Disease"/>
            <person name="Wu L."/>
            <person name="Ma J."/>
        </authorList>
    </citation>
    <scope>NUCLEOTIDE SEQUENCE [LARGE SCALE GENOMIC DNA]</scope>
    <source>
        <strain evidence="3">CCTCC AB 2017081</strain>
    </source>
</reference>
<evidence type="ECO:0000313" key="2">
    <source>
        <dbReference type="EMBL" id="MFC3833945.1"/>
    </source>
</evidence>
<proteinExistence type="predicted"/>
<keyword evidence="1" id="KW-0233">DNA recombination</keyword>
<organism evidence="2 3">
    <name type="scientific">Deinococcus rufus</name>
    <dbReference type="NCBI Taxonomy" id="2136097"/>
    <lineage>
        <taxon>Bacteria</taxon>
        <taxon>Thermotogati</taxon>
        <taxon>Deinococcota</taxon>
        <taxon>Deinococci</taxon>
        <taxon>Deinococcales</taxon>
        <taxon>Deinococcaceae</taxon>
        <taxon>Deinococcus</taxon>
    </lineage>
</organism>
<dbReference type="SUPFAM" id="SSF56349">
    <property type="entry name" value="DNA breaking-rejoining enzymes"/>
    <property type="match status" value="1"/>
</dbReference>
<dbReference type="Gene3D" id="1.10.443.10">
    <property type="entry name" value="Intergrase catalytic core"/>
    <property type="match status" value="1"/>
</dbReference>
<evidence type="ECO:0000313" key="3">
    <source>
        <dbReference type="Proteomes" id="UP001595803"/>
    </source>
</evidence>
<accession>A0ABV7ZAE2</accession>
<dbReference type="InterPro" id="IPR011010">
    <property type="entry name" value="DNA_brk_join_enz"/>
</dbReference>
<protein>
    <recommendedName>
        <fullName evidence="4">Tyr recombinase domain-containing protein</fullName>
    </recommendedName>
</protein>
<evidence type="ECO:0008006" key="4">
    <source>
        <dbReference type="Google" id="ProtNLM"/>
    </source>
</evidence>
<sequence>MARIDTHFEAFLAERQQSGLSPKGERLFRDAWTAFRRLPGSYRADGAAVGAMLTQGRRWGRHDSYRLARGLVQILTWLRAHQHIPASTALVPPLPRSVYGPHLLTEGDIARLLRAIDDPGIRTLAYLVYHTGLKAQTLIGLKKEQVSLATRSLTLPGRDGGPDVVLRLSDPACIALRLWFLRRRQKALYLFHDATTMPLTLRSASHALREAGTAAHRPGIGFGRLQYAHLRLLALKESEVDQALIESRLQQPFRLAHLRLPNLLFLADAPFNPQYVLSLTTRRPS</sequence>
<comment type="caution">
    <text evidence="2">The sequence shown here is derived from an EMBL/GenBank/DDBJ whole genome shotgun (WGS) entry which is preliminary data.</text>
</comment>
<name>A0ABV7ZAE2_9DEIO</name>